<organism evidence="1 2">
    <name type="scientific">Ceratitis capitata</name>
    <name type="common">Mediterranean fruit fly</name>
    <name type="synonym">Tephritis capitata</name>
    <dbReference type="NCBI Taxonomy" id="7213"/>
    <lineage>
        <taxon>Eukaryota</taxon>
        <taxon>Metazoa</taxon>
        <taxon>Ecdysozoa</taxon>
        <taxon>Arthropoda</taxon>
        <taxon>Hexapoda</taxon>
        <taxon>Insecta</taxon>
        <taxon>Pterygota</taxon>
        <taxon>Neoptera</taxon>
        <taxon>Endopterygota</taxon>
        <taxon>Diptera</taxon>
        <taxon>Brachycera</taxon>
        <taxon>Muscomorpha</taxon>
        <taxon>Tephritoidea</taxon>
        <taxon>Tephritidae</taxon>
        <taxon>Ceratitis</taxon>
        <taxon>Ceratitis</taxon>
    </lineage>
</organism>
<keyword evidence="2" id="KW-1185">Reference proteome</keyword>
<proteinExistence type="predicted"/>
<protein>
    <submittedName>
        <fullName evidence="1">(Mediterranean fruit fly) hypothetical protein</fullName>
    </submittedName>
</protein>
<evidence type="ECO:0000313" key="2">
    <source>
        <dbReference type="Proteomes" id="UP000606786"/>
    </source>
</evidence>
<comment type="caution">
    <text evidence="1">The sequence shown here is derived from an EMBL/GenBank/DDBJ whole genome shotgun (WGS) entry which is preliminary data.</text>
</comment>
<accession>A0A811VFD0</accession>
<evidence type="ECO:0000313" key="1">
    <source>
        <dbReference type="EMBL" id="CAD7013957.1"/>
    </source>
</evidence>
<dbReference type="AlphaFoldDB" id="A0A811VFD0"/>
<sequence length="72" mass="8171">MSLQGNTYAPRQKKEVYFDFSDFIRPQAPHPLVQKSGEITPRLRCRLRAPRHTALIVNYRGALSSTTLAGDK</sequence>
<reference evidence="1" key="1">
    <citation type="submission" date="2020-11" db="EMBL/GenBank/DDBJ databases">
        <authorList>
            <person name="Whitehead M."/>
        </authorList>
    </citation>
    <scope>NUCLEOTIDE SEQUENCE</scope>
    <source>
        <strain evidence="1">EGII</strain>
    </source>
</reference>
<dbReference type="EMBL" id="CAJHJT010000056">
    <property type="protein sequence ID" value="CAD7013957.1"/>
    <property type="molecule type" value="Genomic_DNA"/>
</dbReference>
<gene>
    <name evidence="1" type="ORF">CCAP1982_LOCUS21966</name>
</gene>
<name>A0A811VFD0_CERCA</name>
<dbReference type="Proteomes" id="UP000606786">
    <property type="component" value="Unassembled WGS sequence"/>
</dbReference>